<dbReference type="GO" id="GO:0006487">
    <property type="term" value="P:protein N-linked glycosylation"/>
    <property type="evidence" value="ECO:0007669"/>
    <property type="project" value="Ensembl"/>
</dbReference>
<accession>A0A8C5RVM6</accession>
<evidence type="ECO:0000256" key="8">
    <source>
        <dbReference type="ARBA" id="ARBA00022989"/>
    </source>
</evidence>
<comment type="subcellular location">
    <subcellularLocation>
        <location evidence="1">Endoplasmic reticulum membrane</location>
        <topology evidence="1">Multi-pass membrane protein</topology>
    </subcellularLocation>
</comment>
<feature type="transmembrane region" description="Helical" evidence="10">
    <location>
        <begin position="376"/>
        <end position="396"/>
    </location>
</feature>
<evidence type="ECO:0000256" key="1">
    <source>
        <dbReference type="ARBA" id="ARBA00004477"/>
    </source>
</evidence>
<dbReference type="AlphaFoldDB" id="A0A8C5RVM6"/>
<sequence length="560" mass="62472">MIQTRERALSPAFETPWTAAEILRLRDVTVTMWNQPVLMESLVVFAIVLCVHSIVWDRFSWSALVLAVQAFYIQFKWDHLLRLGGAVFQFRTTSNSGLLPSCMVIPLLGIVMKERCRVAGIVYFERLGIIVASTGMMIALFLSVIALGITKPVPTNTCMLSGIAGTLIIYTMKHSLTVSEVIEVLEVLLIFVYLSMILLYLLPRCFTPGEALLILTGLSFVLNQLIKRSLNVSENRGSPVDFFLLVMVVGVVLLGLSFAVLFFFMDSTTWTSSMFFHMMTAVLSLGVVMPWLYRLIRRNPLTWLFQLLSQTQVRIHLLCYWTLLAALACMIVLYQNIKRSSGSKKHQASTVIRKYFHFIVVATYVPGLIYDRQLLYLASVICLAVFILLEYIRYFTIKPFGQTLRQLLSLFLDERDSGPLILTHIYLLLGMSFPVWLVPRPCAPKGALTGAGALAPYSGVLAVGVGDSVASIFGSTMGEVKWPGTKKTFEGTMSAIFAQIIAVALIVIFDSSVDLNTSYSWILISITLVSFLEAYTTQPGAVLVSCMPPFSSQRPHDIHC</sequence>
<gene>
    <name evidence="11" type="primary">DOLK</name>
</gene>
<organism evidence="11 12">
    <name type="scientific">Laticauda laticaudata</name>
    <name type="common">Blue-ringed sea krait</name>
    <name type="synonym">Blue-lipped sea krait</name>
    <dbReference type="NCBI Taxonomy" id="8630"/>
    <lineage>
        <taxon>Eukaryota</taxon>
        <taxon>Metazoa</taxon>
        <taxon>Chordata</taxon>
        <taxon>Craniata</taxon>
        <taxon>Vertebrata</taxon>
        <taxon>Euteleostomi</taxon>
        <taxon>Lepidosauria</taxon>
        <taxon>Squamata</taxon>
        <taxon>Bifurcata</taxon>
        <taxon>Unidentata</taxon>
        <taxon>Episquamata</taxon>
        <taxon>Toxicofera</taxon>
        <taxon>Serpentes</taxon>
        <taxon>Colubroidea</taxon>
        <taxon>Elapidae</taxon>
        <taxon>Laticaudinae</taxon>
        <taxon>Laticauda</taxon>
    </lineage>
</organism>
<dbReference type="PANTHER" id="PTHR13205:SF15">
    <property type="entry name" value="DOLICHOL KINASE"/>
    <property type="match status" value="1"/>
</dbReference>
<keyword evidence="7" id="KW-0256">Endoplasmic reticulum</keyword>
<feature type="transmembrane region" description="Helical" evidence="10">
    <location>
        <begin position="95"/>
        <end position="112"/>
    </location>
</feature>
<proteinExistence type="inferred from homology"/>
<dbReference type="GO" id="GO:0043048">
    <property type="term" value="P:dolichyl monophosphate biosynthetic process"/>
    <property type="evidence" value="ECO:0007669"/>
    <property type="project" value="Ensembl"/>
</dbReference>
<evidence type="ECO:0000313" key="12">
    <source>
        <dbReference type="Proteomes" id="UP000694406"/>
    </source>
</evidence>
<evidence type="ECO:0000256" key="6">
    <source>
        <dbReference type="ARBA" id="ARBA00022777"/>
    </source>
</evidence>
<keyword evidence="4" id="KW-0808">Transferase</keyword>
<keyword evidence="9 10" id="KW-0472">Membrane</keyword>
<dbReference type="EC" id="2.7.1.108" evidence="3"/>
<keyword evidence="6" id="KW-0418">Kinase</keyword>
<evidence type="ECO:0000256" key="2">
    <source>
        <dbReference type="ARBA" id="ARBA00010794"/>
    </source>
</evidence>
<feature type="transmembrane region" description="Helical" evidence="10">
    <location>
        <begin position="275"/>
        <end position="293"/>
    </location>
</feature>
<dbReference type="PANTHER" id="PTHR13205">
    <property type="entry name" value="TRANSMEMBRANE PROTEIN 15-RELATED"/>
    <property type="match status" value="1"/>
</dbReference>
<evidence type="ECO:0000256" key="5">
    <source>
        <dbReference type="ARBA" id="ARBA00022692"/>
    </source>
</evidence>
<keyword evidence="12" id="KW-1185">Reference proteome</keyword>
<evidence type="ECO:0000256" key="7">
    <source>
        <dbReference type="ARBA" id="ARBA00022824"/>
    </source>
</evidence>
<protein>
    <recommendedName>
        <fullName evidence="3">dolichol kinase</fullName>
        <ecNumber evidence="3">2.7.1.108</ecNumber>
    </recommendedName>
</protein>
<dbReference type="Proteomes" id="UP000694406">
    <property type="component" value="Unplaced"/>
</dbReference>
<reference evidence="11" key="1">
    <citation type="submission" date="2025-08" db="UniProtKB">
        <authorList>
            <consortium name="Ensembl"/>
        </authorList>
    </citation>
    <scope>IDENTIFICATION</scope>
</reference>
<feature type="transmembrane region" description="Helical" evidence="10">
    <location>
        <begin position="242"/>
        <end position="263"/>
    </location>
</feature>
<feature type="transmembrane region" description="Helical" evidence="10">
    <location>
        <begin position="417"/>
        <end position="437"/>
    </location>
</feature>
<dbReference type="GO" id="GO:0180047">
    <property type="term" value="P:dolichol phosphate mannose biosynthetic process"/>
    <property type="evidence" value="ECO:0007669"/>
    <property type="project" value="Ensembl"/>
</dbReference>
<feature type="transmembrane region" description="Helical" evidence="10">
    <location>
        <begin position="124"/>
        <end position="147"/>
    </location>
</feature>
<reference evidence="11" key="2">
    <citation type="submission" date="2025-09" db="UniProtKB">
        <authorList>
            <consortium name="Ensembl"/>
        </authorList>
    </citation>
    <scope>IDENTIFICATION</scope>
</reference>
<dbReference type="GO" id="GO:0004168">
    <property type="term" value="F:dolichol kinase activity"/>
    <property type="evidence" value="ECO:0007669"/>
    <property type="project" value="UniProtKB-EC"/>
</dbReference>
<feature type="transmembrane region" description="Helical" evidence="10">
    <location>
        <begin position="457"/>
        <end position="477"/>
    </location>
</feature>
<feature type="transmembrane region" description="Helical" evidence="10">
    <location>
        <begin position="313"/>
        <end position="334"/>
    </location>
</feature>
<evidence type="ECO:0000256" key="10">
    <source>
        <dbReference type="SAM" id="Phobius"/>
    </source>
</evidence>
<dbReference type="Ensembl" id="ENSLLTT00000009561.1">
    <property type="protein sequence ID" value="ENSLLTP00000009212.1"/>
    <property type="gene ID" value="ENSLLTG00000007054.1"/>
</dbReference>
<evidence type="ECO:0000256" key="4">
    <source>
        <dbReference type="ARBA" id="ARBA00022679"/>
    </source>
</evidence>
<dbReference type="GeneTree" id="ENSGT00390000004067"/>
<evidence type="ECO:0000256" key="3">
    <source>
        <dbReference type="ARBA" id="ARBA00012132"/>
    </source>
</evidence>
<keyword evidence="8 10" id="KW-1133">Transmembrane helix</keyword>
<feature type="transmembrane region" description="Helical" evidence="10">
    <location>
        <begin position="184"/>
        <end position="202"/>
    </location>
</feature>
<dbReference type="GO" id="GO:0005789">
    <property type="term" value="C:endoplasmic reticulum membrane"/>
    <property type="evidence" value="ECO:0007669"/>
    <property type="project" value="UniProtKB-SubCell"/>
</dbReference>
<name>A0A8C5RVM6_LATLA</name>
<feature type="transmembrane region" description="Helical" evidence="10">
    <location>
        <begin position="33"/>
        <end position="52"/>
    </location>
</feature>
<feature type="transmembrane region" description="Helical" evidence="10">
    <location>
        <begin position="489"/>
        <end position="509"/>
    </location>
</feature>
<comment type="similarity">
    <text evidence="2">Belongs to the polyprenol kinase family.</text>
</comment>
<evidence type="ECO:0000256" key="9">
    <source>
        <dbReference type="ARBA" id="ARBA00023136"/>
    </source>
</evidence>
<dbReference type="InterPro" id="IPR032974">
    <property type="entry name" value="Polypren_kinase"/>
</dbReference>
<feature type="transmembrane region" description="Helical" evidence="10">
    <location>
        <begin position="521"/>
        <end position="544"/>
    </location>
</feature>
<evidence type="ECO:0000313" key="11">
    <source>
        <dbReference type="Ensembl" id="ENSLLTP00000009212.1"/>
    </source>
</evidence>
<keyword evidence="5 10" id="KW-0812">Transmembrane</keyword>
<feature type="transmembrane region" description="Helical" evidence="10">
    <location>
        <begin position="355"/>
        <end position="370"/>
    </location>
</feature>